<dbReference type="Proteomes" id="UP001633002">
    <property type="component" value="Unassembled WGS sequence"/>
</dbReference>
<reference evidence="2 3" key="1">
    <citation type="submission" date="2024-09" db="EMBL/GenBank/DDBJ databases">
        <title>Chromosome-scale assembly of Riccia sorocarpa.</title>
        <authorList>
            <person name="Paukszto L."/>
        </authorList>
    </citation>
    <scope>NUCLEOTIDE SEQUENCE [LARGE SCALE GENOMIC DNA]</scope>
    <source>
        <strain evidence="2">LP-2024</strain>
        <tissue evidence="2">Aerial parts of the thallus</tissue>
    </source>
</reference>
<feature type="region of interest" description="Disordered" evidence="1">
    <location>
        <begin position="61"/>
        <end position="115"/>
    </location>
</feature>
<dbReference type="AlphaFoldDB" id="A0ABD3HMN8"/>
<name>A0ABD3HMN8_9MARC</name>
<gene>
    <name evidence="2" type="ORF">R1sor_005473</name>
</gene>
<evidence type="ECO:0000313" key="2">
    <source>
        <dbReference type="EMBL" id="KAL3691822.1"/>
    </source>
</evidence>
<proteinExistence type="predicted"/>
<feature type="compositionally biased region" description="Polar residues" evidence="1">
    <location>
        <begin position="74"/>
        <end position="85"/>
    </location>
</feature>
<evidence type="ECO:0000313" key="3">
    <source>
        <dbReference type="Proteomes" id="UP001633002"/>
    </source>
</evidence>
<evidence type="ECO:0000256" key="1">
    <source>
        <dbReference type="SAM" id="MobiDB-lite"/>
    </source>
</evidence>
<sequence>MEQKCHFFRMHALYGARANIEPPVVGDSGLPADSIFDSTSLFPDSQLVSNVAATTIHLDLSEDPQPDVEAPNVPQASSRGGVSQHSGEDLRSSGRDRPSRPGRDRPPTCDRKNSLISTYEEEVKEKLVLQKAAQEHKVTFRDAILDDRRQAREAKQRSRMAKALEVERRLGQTAIAF</sequence>
<protein>
    <recommendedName>
        <fullName evidence="4">Remorin C-terminal domain-containing protein</fullName>
    </recommendedName>
</protein>
<organism evidence="2 3">
    <name type="scientific">Riccia sorocarpa</name>
    <dbReference type="NCBI Taxonomy" id="122646"/>
    <lineage>
        <taxon>Eukaryota</taxon>
        <taxon>Viridiplantae</taxon>
        <taxon>Streptophyta</taxon>
        <taxon>Embryophyta</taxon>
        <taxon>Marchantiophyta</taxon>
        <taxon>Marchantiopsida</taxon>
        <taxon>Marchantiidae</taxon>
        <taxon>Marchantiales</taxon>
        <taxon>Ricciaceae</taxon>
        <taxon>Riccia</taxon>
    </lineage>
</organism>
<comment type="caution">
    <text evidence="2">The sequence shown here is derived from an EMBL/GenBank/DDBJ whole genome shotgun (WGS) entry which is preliminary data.</text>
</comment>
<feature type="compositionally biased region" description="Basic and acidic residues" evidence="1">
    <location>
        <begin position="86"/>
        <end position="113"/>
    </location>
</feature>
<accession>A0ABD3HMN8</accession>
<dbReference type="EMBL" id="JBJQOH010000003">
    <property type="protein sequence ID" value="KAL3691822.1"/>
    <property type="molecule type" value="Genomic_DNA"/>
</dbReference>
<evidence type="ECO:0008006" key="4">
    <source>
        <dbReference type="Google" id="ProtNLM"/>
    </source>
</evidence>
<keyword evidence="3" id="KW-1185">Reference proteome</keyword>